<evidence type="ECO:0000313" key="11">
    <source>
        <dbReference type="Proteomes" id="UP000734854"/>
    </source>
</evidence>
<evidence type="ECO:0000256" key="7">
    <source>
        <dbReference type="ARBA" id="ARBA00022833"/>
    </source>
</evidence>
<dbReference type="GO" id="GO:0016020">
    <property type="term" value="C:membrane"/>
    <property type="evidence" value="ECO:0007669"/>
    <property type="project" value="TreeGrafter"/>
</dbReference>
<dbReference type="PANTHER" id="PTHR12947">
    <property type="entry name" value="AMSH-LIKE PROTEASE"/>
    <property type="match status" value="1"/>
</dbReference>
<dbReference type="GO" id="GO:0046872">
    <property type="term" value="F:metal ion binding"/>
    <property type="evidence" value="ECO:0007669"/>
    <property type="project" value="UniProtKB-KW"/>
</dbReference>
<keyword evidence="4" id="KW-0479">Metal-binding</keyword>
<dbReference type="GO" id="GO:0070536">
    <property type="term" value="P:protein K63-linked deubiquitination"/>
    <property type="evidence" value="ECO:0007669"/>
    <property type="project" value="InterPro"/>
</dbReference>
<dbReference type="Proteomes" id="UP000734854">
    <property type="component" value="Unassembled WGS sequence"/>
</dbReference>
<sequence>MSVVRRRPSRLPTHSSSSCSALSLSFARIKTAIDDPEGRDLLDATMLPSVDDRFPVSFYFRIADQLLKQADVYRKEGNLDCLHLTLNRYVRLVSQVIPQHRNYSKHSSKEKLRHTKILQESTKEAEKLKLLATTNINSSGSQLGRRSKNSANNFRSTSQRWTKKILNFSSFKEGKIGHYDSRTCQRGDDNEVHVVKHYFPSSVVSWVEEGGSSGQVSHVIFPSSNDGNSKCISEGSSTSDSTKDMHIAYFLFCRCRSLRFALGSVKLTEEFLDLAKENTHRDLETCGILGAFLQKNHTFYITTLIIPKQESTSNSCQALNEEEIYAILDERSLYPAGWIHTHPSQTCFLSSIDLHTQYSYQVMLPEAIAIVLAPTDPSKGCGIFRLTDPGGIAVLKECNERDFHPHSTTADSSPIYEICSNIYTNSNLRFEIIDLRISS</sequence>
<evidence type="ECO:0000313" key="10">
    <source>
        <dbReference type="EMBL" id="KAG6505903.1"/>
    </source>
</evidence>
<reference evidence="10 11" key="1">
    <citation type="submission" date="2020-08" db="EMBL/GenBank/DDBJ databases">
        <title>Plant Genome Project.</title>
        <authorList>
            <person name="Zhang R.-G."/>
        </authorList>
    </citation>
    <scope>NUCLEOTIDE SEQUENCE [LARGE SCALE GENOMIC DNA]</scope>
    <source>
        <tissue evidence="10">Rhizome</tissue>
    </source>
</reference>
<feature type="domain" description="MPN" evidence="9">
    <location>
        <begin position="261"/>
        <end position="392"/>
    </location>
</feature>
<comment type="similarity">
    <text evidence="2">Belongs to the peptidase M67C family.</text>
</comment>
<dbReference type="InterPro" id="IPR000555">
    <property type="entry name" value="JAMM/MPN+_dom"/>
</dbReference>
<dbReference type="SMART" id="SM00232">
    <property type="entry name" value="JAB_MPN"/>
    <property type="match status" value="1"/>
</dbReference>
<dbReference type="AlphaFoldDB" id="A0A8J5GTG9"/>
<dbReference type="InterPro" id="IPR015063">
    <property type="entry name" value="USP8_dimer"/>
</dbReference>
<organism evidence="10 11">
    <name type="scientific">Zingiber officinale</name>
    <name type="common">Ginger</name>
    <name type="synonym">Amomum zingiber</name>
    <dbReference type="NCBI Taxonomy" id="94328"/>
    <lineage>
        <taxon>Eukaryota</taxon>
        <taxon>Viridiplantae</taxon>
        <taxon>Streptophyta</taxon>
        <taxon>Embryophyta</taxon>
        <taxon>Tracheophyta</taxon>
        <taxon>Spermatophyta</taxon>
        <taxon>Magnoliopsida</taxon>
        <taxon>Liliopsida</taxon>
        <taxon>Zingiberales</taxon>
        <taxon>Zingiberaceae</taxon>
        <taxon>Zingiber</taxon>
    </lineage>
</organism>
<dbReference type="GO" id="GO:0006508">
    <property type="term" value="P:proteolysis"/>
    <property type="evidence" value="ECO:0007669"/>
    <property type="project" value="UniProtKB-KW"/>
</dbReference>
<accession>A0A8J5GTG9</accession>
<comment type="caution">
    <text evidence="10">The sequence shown here is derived from an EMBL/GenBank/DDBJ whole genome shotgun (WGS) entry which is preliminary data.</text>
</comment>
<evidence type="ECO:0000256" key="3">
    <source>
        <dbReference type="ARBA" id="ARBA00022670"/>
    </source>
</evidence>
<protein>
    <recommendedName>
        <fullName evidence="9">MPN domain-containing protein</fullName>
    </recommendedName>
</protein>
<dbReference type="InterPro" id="IPR037518">
    <property type="entry name" value="MPN"/>
</dbReference>
<evidence type="ECO:0000256" key="4">
    <source>
        <dbReference type="ARBA" id="ARBA00022723"/>
    </source>
</evidence>
<dbReference type="CDD" id="cd08066">
    <property type="entry name" value="MPN_AMSH_like"/>
    <property type="match status" value="1"/>
</dbReference>
<keyword evidence="7" id="KW-0862">Zinc</keyword>
<dbReference type="GO" id="GO:0140492">
    <property type="term" value="F:metal-dependent deubiquitinase activity"/>
    <property type="evidence" value="ECO:0007669"/>
    <property type="project" value="InterPro"/>
</dbReference>
<dbReference type="SUPFAM" id="SSF102712">
    <property type="entry name" value="JAB1/MPN domain"/>
    <property type="match status" value="1"/>
</dbReference>
<dbReference type="EMBL" id="JACMSC010000009">
    <property type="protein sequence ID" value="KAG6505903.1"/>
    <property type="molecule type" value="Genomic_DNA"/>
</dbReference>
<dbReference type="Gene3D" id="3.40.140.10">
    <property type="entry name" value="Cytidine Deaminase, domain 2"/>
    <property type="match status" value="1"/>
</dbReference>
<evidence type="ECO:0000256" key="2">
    <source>
        <dbReference type="ARBA" id="ARBA00010981"/>
    </source>
</evidence>
<dbReference type="Pfam" id="PF08969">
    <property type="entry name" value="USP8_dimer"/>
    <property type="match status" value="1"/>
</dbReference>
<keyword evidence="6" id="KW-0378">Hydrolase</keyword>
<keyword evidence="5" id="KW-0833">Ubl conjugation pathway</keyword>
<comment type="cofactor">
    <cofactor evidence="1">
        <name>Zn(2+)</name>
        <dbReference type="ChEBI" id="CHEBI:29105"/>
    </cofactor>
</comment>
<evidence type="ECO:0000259" key="9">
    <source>
        <dbReference type="PROSITE" id="PS50249"/>
    </source>
</evidence>
<evidence type="ECO:0000256" key="8">
    <source>
        <dbReference type="ARBA" id="ARBA00023049"/>
    </source>
</evidence>
<dbReference type="Gene3D" id="1.20.58.80">
    <property type="entry name" value="Phosphotransferase system, lactose/cellobiose-type IIA subunit"/>
    <property type="match status" value="1"/>
</dbReference>
<keyword evidence="11" id="KW-1185">Reference proteome</keyword>
<dbReference type="InterPro" id="IPR044098">
    <property type="entry name" value="STAMBP/STALP-like_MPN"/>
</dbReference>
<name>A0A8J5GTG9_ZINOF</name>
<gene>
    <name evidence="10" type="ORF">ZIOFF_031216</name>
</gene>
<keyword evidence="8" id="KW-0482">Metalloprotease</keyword>
<dbReference type="FunFam" id="3.40.140.10:FF:000046">
    <property type="entry name" value="AMSH-like ubiquitin thioesterase 2"/>
    <property type="match status" value="1"/>
</dbReference>
<dbReference type="PANTHER" id="PTHR12947:SF13">
    <property type="entry name" value="FI19924P1"/>
    <property type="match status" value="1"/>
</dbReference>
<dbReference type="Pfam" id="PF01398">
    <property type="entry name" value="JAB"/>
    <property type="match status" value="1"/>
</dbReference>
<evidence type="ECO:0000256" key="1">
    <source>
        <dbReference type="ARBA" id="ARBA00001947"/>
    </source>
</evidence>
<dbReference type="GO" id="GO:0061578">
    <property type="term" value="F:K63-linked deubiquitinase activity"/>
    <property type="evidence" value="ECO:0007669"/>
    <property type="project" value="InterPro"/>
</dbReference>
<dbReference type="PROSITE" id="PS50249">
    <property type="entry name" value="MPN"/>
    <property type="match status" value="1"/>
</dbReference>
<dbReference type="GO" id="GO:0005768">
    <property type="term" value="C:endosome"/>
    <property type="evidence" value="ECO:0007669"/>
    <property type="project" value="TreeGrafter"/>
</dbReference>
<keyword evidence="3" id="KW-0645">Protease</keyword>
<proteinExistence type="inferred from homology"/>
<evidence type="ECO:0000256" key="6">
    <source>
        <dbReference type="ARBA" id="ARBA00022801"/>
    </source>
</evidence>
<evidence type="ECO:0000256" key="5">
    <source>
        <dbReference type="ARBA" id="ARBA00022786"/>
    </source>
</evidence>